<dbReference type="Proteomes" id="UP000652755">
    <property type="component" value="Unassembled WGS sequence"/>
</dbReference>
<evidence type="ECO:0000256" key="1">
    <source>
        <dbReference type="SAM" id="MobiDB-lite"/>
    </source>
</evidence>
<feature type="signal peptide" evidence="2">
    <location>
        <begin position="1"/>
        <end position="18"/>
    </location>
</feature>
<gene>
    <name evidence="3" type="ORF">H7U22_17950</name>
</gene>
<feature type="compositionally biased region" description="Polar residues" evidence="1">
    <location>
        <begin position="42"/>
        <end position="80"/>
    </location>
</feature>
<dbReference type="EMBL" id="JACRYL010000019">
    <property type="protein sequence ID" value="MBC6112310.1"/>
    <property type="molecule type" value="Genomic_DNA"/>
</dbReference>
<evidence type="ECO:0000313" key="3">
    <source>
        <dbReference type="EMBL" id="MBC6112310.1"/>
    </source>
</evidence>
<organism evidence="3 4">
    <name type="scientific">Pedobacter fastidiosus</name>
    <dbReference type="NCBI Taxonomy" id="2765361"/>
    <lineage>
        <taxon>Bacteria</taxon>
        <taxon>Pseudomonadati</taxon>
        <taxon>Bacteroidota</taxon>
        <taxon>Sphingobacteriia</taxon>
        <taxon>Sphingobacteriales</taxon>
        <taxon>Sphingobacteriaceae</taxon>
        <taxon>Pedobacter</taxon>
    </lineage>
</organism>
<keyword evidence="4" id="KW-1185">Reference proteome</keyword>
<dbReference type="RefSeq" id="WP_187072737.1">
    <property type="nucleotide sequence ID" value="NZ_JACRYL010000019.1"/>
</dbReference>
<evidence type="ECO:0000313" key="4">
    <source>
        <dbReference type="Proteomes" id="UP000652755"/>
    </source>
</evidence>
<reference evidence="3 4" key="1">
    <citation type="submission" date="2020-08" db="EMBL/GenBank/DDBJ databases">
        <authorList>
            <person name="Sun Q."/>
            <person name="Inoue M."/>
        </authorList>
    </citation>
    <scope>NUCLEOTIDE SEQUENCE [LARGE SCALE GENOMIC DNA]</scope>
    <source>
        <strain evidence="3 4">CCM 8938</strain>
    </source>
</reference>
<evidence type="ECO:0000256" key="2">
    <source>
        <dbReference type="SAM" id="SignalP"/>
    </source>
</evidence>
<comment type="caution">
    <text evidence="3">The sequence shown here is derived from an EMBL/GenBank/DDBJ whole genome shotgun (WGS) entry which is preliminary data.</text>
</comment>
<feature type="chain" id="PRO_5047169953" evidence="2">
    <location>
        <begin position="19"/>
        <end position="114"/>
    </location>
</feature>
<feature type="compositionally biased region" description="Basic and acidic residues" evidence="1">
    <location>
        <begin position="84"/>
        <end position="101"/>
    </location>
</feature>
<proteinExistence type="predicted"/>
<feature type="region of interest" description="Disordered" evidence="1">
    <location>
        <begin position="40"/>
        <end position="114"/>
    </location>
</feature>
<keyword evidence="2" id="KW-0732">Signal</keyword>
<accession>A0ABR7KWV0</accession>
<sequence length="114" mass="12569">MKKLFFLLMLAIAGIANAKAQKSTISTLFPNKATELKVQKPKAQSVSKDVSAPTKQRLFQNYTPPVQKSNVSVARKSAQSADKMASDLEQKTDKKEAKTEVKMPPMQQEASSKQ</sequence>
<protein>
    <submittedName>
        <fullName evidence="3">Uncharacterized protein</fullName>
    </submittedName>
</protein>
<name>A0ABR7KWV0_9SPHI</name>